<evidence type="ECO:0000256" key="2">
    <source>
        <dbReference type="ARBA" id="ARBA00004979"/>
    </source>
</evidence>
<reference evidence="10" key="1">
    <citation type="submission" date="2018-05" db="EMBL/GenBank/DDBJ databases">
        <authorList>
            <person name="Lanie J.A."/>
            <person name="Ng W.-L."/>
            <person name="Kazmierczak K.M."/>
            <person name="Andrzejewski T.M."/>
            <person name="Davidsen T.M."/>
            <person name="Wayne K.J."/>
            <person name="Tettelin H."/>
            <person name="Glass J.I."/>
            <person name="Rusch D."/>
            <person name="Podicherti R."/>
            <person name="Tsui H.-C.T."/>
            <person name="Winkler M.E."/>
        </authorList>
    </citation>
    <scope>NUCLEOTIDE SEQUENCE</scope>
</reference>
<sequence length="391" mass="43046">MESTGTAFIHLECSKCGTEYSRNKIYNLSPCCSLPLFPIYDLDKAHNSFNKNDLLGRPPNMWRYKEMMPVNYEENITTLGEGFTPLEPADSLGKILGFKNLFLKNESINPTGSFKDRGMSAAISKAKEFGLNKISIPTAGNAGGATAAYTSKAGQESFIFMPSDTPKPFQVECEQYGAHIEMVNGFINDCGKIIAERKEKEGWFDISTLKEPYRVEGKKTMGYELAEQFDWELPDGIIYPTGGGTGIIGMWKAFDEMEKLGWIGSHRPKMISVQSDGCAPIIRAFEQGKKSADFFKNPETSALGLRVPVAVGDFLILQAIRKSNGYALTVSDKELMDGVKMIGKHEGIFSAPEGGATVAALPKLLELGMIHQNDRVVCFITGSGLKYVDLY</sequence>
<dbReference type="EMBL" id="UINC01008820">
    <property type="protein sequence ID" value="SVA39637.1"/>
    <property type="molecule type" value="Genomic_DNA"/>
</dbReference>
<evidence type="ECO:0000256" key="1">
    <source>
        <dbReference type="ARBA" id="ARBA00001933"/>
    </source>
</evidence>
<evidence type="ECO:0000256" key="5">
    <source>
        <dbReference type="ARBA" id="ARBA00022605"/>
    </source>
</evidence>
<comment type="similarity">
    <text evidence="3">Belongs to the threonine synthase family.</text>
</comment>
<dbReference type="InterPro" id="IPR004450">
    <property type="entry name" value="Thr_synthase-like"/>
</dbReference>
<dbReference type="GO" id="GO:0004795">
    <property type="term" value="F:threonine synthase activity"/>
    <property type="evidence" value="ECO:0007669"/>
    <property type="project" value="UniProtKB-EC"/>
</dbReference>
<dbReference type="Gene3D" id="3.40.50.1100">
    <property type="match status" value="2"/>
</dbReference>
<dbReference type="InterPro" id="IPR036052">
    <property type="entry name" value="TrpB-like_PALP_sf"/>
</dbReference>
<feature type="domain" description="Tryptophan synthase beta chain-like PALP" evidence="9">
    <location>
        <begin position="78"/>
        <end position="382"/>
    </location>
</feature>
<dbReference type="SUPFAM" id="SSF53686">
    <property type="entry name" value="Tryptophan synthase beta subunit-like PLP-dependent enzymes"/>
    <property type="match status" value="1"/>
</dbReference>
<keyword evidence="5" id="KW-0028">Amino-acid biosynthesis</keyword>
<evidence type="ECO:0000313" key="10">
    <source>
        <dbReference type="EMBL" id="SVA39637.1"/>
    </source>
</evidence>
<dbReference type="GO" id="GO:0004794">
    <property type="term" value="F:threonine deaminase activity"/>
    <property type="evidence" value="ECO:0007669"/>
    <property type="project" value="TreeGrafter"/>
</dbReference>
<dbReference type="PANTHER" id="PTHR48078:SF6">
    <property type="entry name" value="L-THREONINE DEHYDRATASE CATABOLIC TDCB"/>
    <property type="match status" value="1"/>
</dbReference>
<dbReference type="GO" id="GO:0030170">
    <property type="term" value="F:pyridoxal phosphate binding"/>
    <property type="evidence" value="ECO:0007669"/>
    <property type="project" value="InterPro"/>
</dbReference>
<evidence type="ECO:0000259" key="9">
    <source>
        <dbReference type="Pfam" id="PF00291"/>
    </source>
</evidence>
<comment type="cofactor">
    <cofactor evidence="1">
        <name>pyridoxal 5'-phosphate</name>
        <dbReference type="ChEBI" id="CHEBI:597326"/>
    </cofactor>
</comment>
<comment type="pathway">
    <text evidence="2">Amino-acid biosynthesis; L-threonine biosynthesis; L-threonine from L-aspartate: step 5/5.</text>
</comment>
<dbReference type="InterPro" id="IPR001926">
    <property type="entry name" value="TrpB-like_PALP"/>
</dbReference>
<dbReference type="GO" id="GO:0006567">
    <property type="term" value="P:L-threonine catabolic process"/>
    <property type="evidence" value="ECO:0007669"/>
    <property type="project" value="TreeGrafter"/>
</dbReference>
<accession>A0A381VJ10</accession>
<dbReference type="NCBIfam" id="TIGR00260">
    <property type="entry name" value="thrC"/>
    <property type="match status" value="1"/>
</dbReference>
<dbReference type="InterPro" id="IPR000634">
    <property type="entry name" value="Ser/Thr_deHydtase_PyrdxlP-BS"/>
</dbReference>
<gene>
    <name evidence="10" type="ORF">METZ01_LOCUS92491</name>
</gene>
<keyword evidence="8" id="KW-0456">Lyase</keyword>
<dbReference type="GO" id="GO:0009097">
    <property type="term" value="P:isoleucine biosynthetic process"/>
    <property type="evidence" value="ECO:0007669"/>
    <property type="project" value="TreeGrafter"/>
</dbReference>
<dbReference type="NCBIfam" id="NF006050">
    <property type="entry name" value="PRK08197.1"/>
    <property type="match status" value="1"/>
</dbReference>
<evidence type="ECO:0000256" key="4">
    <source>
        <dbReference type="ARBA" id="ARBA00013028"/>
    </source>
</evidence>
<name>A0A381VJ10_9ZZZZ</name>
<keyword evidence="7" id="KW-0663">Pyridoxal phosphate</keyword>
<dbReference type="GO" id="GO:0006565">
    <property type="term" value="P:L-serine catabolic process"/>
    <property type="evidence" value="ECO:0007669"/>
    <property type="project" value="TreeGrafter"/>
</dbReference>
<dbReference type="PANTHER" id="PTHR48078">
    <property type="entry name" value="THREONINE DEHYDRATASE, MITOCHONDRIAL-RELATED"/>
    <property type="match status" value="1"/>
</dbReference>
<protein>
    <recommendedName>
        <fullName evidence="4">threonine synthase</fullName>
        <ecNumber evidence="4">4.2.3.1</ecNumber>
    </recommendedName>
</protein>
<dbReference type="PROSITE" id="PS00165">
    <property type="entry name" value="DEHYDRATASE_SER_THR"/>
    <property type="match status" value="1"/>
</dbReference>
<proteinExistence type="inferred from homology"/>
<evidence type="ECO:0000256" key="7">
    <source>
        <dbReference type="ARBA" id="ARBA00022898"/>
    </source>
</evidence>
<dbReference type="GO" id="GO:0003941">
    <property type="term" value="F:L-serine ammonia-lyase activity"/>
    <property type="evidence" value="ECO:0007669"/>
    <property type="project" value="TreeGrafter"/>
</dbReference>
<dbReference type="CDD" id="cd01563">
    <property type="entry name" value="Thr-synth_1"/>
    <property type="match status" value="1"/>
</dbReference>
<evidence type="ECO:0000256" key="3">
    <source>
        <dbReference type="ARBA" id="ARBA00005517"/>
    </source>
</evidence>
<dbReference type="InterPro" id="IPR050147">
    <property type="entry name" value="Ser/Thr_Dehydratase"/>
</dbReference>
<evidence type="ECO:0000256" key="6">
    <source>
        <dbReference type="ARBA" id="ARBA00022697"/>
    </source>
</evidence>
<dbReference type="AlphaFoldDB" id="A0A381VJ10"/>
<dbReference type="EC" id="4.2.3.1" evidence="4"/>
<organism evidence="10">
    <name type="scientific">marine metagenome</name>
    <dbReference type="NCBI Taxonomy" id="408172"/>
    <lineage>
        <taxon>unclassified sequences</taxon>
        <taxon>metagenomes</taxon>
        <taxon>ecological metagenomes</taxon>
    </lineage>
</organism>
<evidence type="ECO:0000256" key="8">
    <source>
        <dbReference type="ARBA" id="ARBA00023239"/>
    </source>
</evidence>
<dbReference type="GO" id="GO:0009088">
    <property type="term" value="P:threonine biosynthetic process"/>
    <property type="evidence" value="ECO:0007669"/>
    <property type="project" value="UniProtKB-UniPathway"/>
</dbReference>
<dbReference type="Pfam" id="PF00291">
    <property type="entry name" value="PALP"/>
    <property type="match status" value="1"/>
</dbReference>
<dbReference type="UniPathway" id="UPA00050">
    <property type="reaction ID" value="UER00065"/>
</dbReference>
<keyword evidence="6" id="KW-0791">Threonine biosynthesis</keyword>